<dbReference type="SUPFAM" id="SSF52540">
    <property type="entry name" value="P-loop containing nucleoside triphosphate hydrolases"/>
    <property type="match status" value="1"/>
</dbReference>
<dbReference type="STRING" id="323259.Mhun_0535"/>
<dbReference type="KEGG" id="mhu:Mhun_0535"/>
<proteinExistence type="predicted"/>
<dbReference type="Proteomes" id="UP000001941">
    <property type="component" value="Chromosome"/>
</dbReference>
<dbReference type="PANTHER" id="PTHR30121:SF6">
    <property type="entry name" value="SLR6007 PROTEIN"/>
    <property type="match status" value="1"/>
</dbReference>
<dbReference type="EMBL" id="CP000254">
    <property type="protein sequence ID" value="ABD40295.1"/>
    <property type="molecule type" value="Genomic_DNA"/>
</dbReference>
<dbReference type="HOGENOM" id="CLU_028164_1_1_2"/>
<dbReference type="InParanoid" id="Q2FLR2"/>
<dbReference type="eggNOG" id="arCOG00280">
    <property type="taxonomic scope" value="Archaea"/>
</dbReference>
<keyword evidence="4" id="KW-1185">Reference proteome</keyword>
<protein>
    <recommendedName>
        <fullName evidence="2">Helicase HerA-like C-terminal domain-containing protein</fullName>
    </recommendedName>
</protein>
<evidence type="ECO:0000256" key="1">
    <source>
        <dbReference type="SAM" id="MobiDB-lite"/>
    </source>
</evidence>
<feature type="region of interest" description="Disordered" evidence="1">
    <location>
        <begin position="429"/>
        <end position="467"/>
    </location>
</feature>
<dbReference type="InterPro" id="IPR027417">
    <property type="entry name" value="P-loop_NTPase"/>
</dbReference>
<accession>Q2FLR2</accession>
<dbReference type="InterPro" id="IPR051162">
    <property type="entry name" value="T4SS_component"/>
</dbReference>
<dbReference type="Pfam" id="PF05872">
    <property type="entry name" value="HerA_C"/>
    <property type="match status" value="1"/>
</dbReference>
<organism evidence="3 4">
    <name type="scientific">Methanospirillum hungatei JF-1 (strain ATCC 27890 / DSM 864 / NBRC 100397 / JF-1)</name>
    <dbReference type="NCBI Taxonomy" id="323259"/>
    <lineage>
        <taxon>Archaea</taxon>
        <taxon>Methanobacteriati</taxon>
        <taxon>Methanobacteriota</taxon>
        <taxon>Stenosarchaea group</taxon>
        <taxon>Methanomicrobia</taxon>
        <taxon>Methanomicrobiales</taxon>
        <taxon>Methanospirillaceae</taxon>
        <taxon>Methanospirillum</taxon>
    </lineage>
</organism>
<dbReference type="InterPro" id="IPR033186">
    <property type="entry name" value="HerA_C"/>
</dbReference>
<evidence type="ECO:0000313" key="3">
    <source>
        <dbReference type="EMBL" id="ABD40295.1"/>
    </source>
</evidence>
<gene>
    <name evidence="3" type="ordered locus">Mhun_0535</name>
</gene>
<feature type="domain" description="Helicase HerA-like C-terminal" evidence="2">
    <location>
        <begin position="18"/>
        <end position="497"/>
    </location>
</feature>
<dbReference type="PANTHER" id="PTHR30121">
    <property type="entry name" value="UNCHARACTERIZED PROTEIN YJGR-RELATED"/>
    <property type="match status" value="1"/>
</dbReference>
<dbReference type="EnsemblBacteria" id="ABD40295">
    <property type="protein sequence ID" value="ABD40295"/>
    <property type="gene ID" value="Mhun_0535"/>
</dbReference>
<dbReference type="Gene3D" id="3.40.50.300">
    <property type="entry name" value="P-loop containing nucleotide triphosphate hydrolases"/>
    <property type="match status" value="2"/>
</dbReference>
<reference evidence="4" key="1">
    <citation type="journal article" date="2016" name="Stand. Genomic Sci.">
        <title>Complete genome sequence of Methanospirillum hungatei type strain JF1.</title>
        <authorList>
            <person name="Gunsalus R.P."/>
            <person name="Cook L.E."/>
            <person name="Crable B."/>
            <person name="Rohlin L."/>
            <person name="McDonald E."/>
            <person name="Mouttaki H."/>
            <person name="Sieber J.R."/>
            <person name="Poweleit N."/>
            <person name="Zhou H."/>
            <person name="Lapidus A.L."/>
            <person name="Daligault H.E."/>
            <person name="Land M."/>
            <person name="Gilna P."/>
            <person name="Ivanova N."/>
            <person name="Kyrpides N."/>
            <person name="Culley D.E."/>
            <person name="McInerney M.J."/>
        </authorList>
    </citation>
    <scope>NUCLEOTIDE SEQUENCE [LARGE SCALE GENOMIC DNA]</scope>
    <source>
        <strain evidence="4">ATCC 27890 / DSM 864 / NBRC 100397 / JF-1</strain>
    </source>
</reference>
<evidence type="ECO:0000313" key="4">
    <source>
        <dbReference type="Proteomes" id="UP000001941"/>
    </source>
</evidence>
<dbReference type="AlphaFoldDB" id="Q2FLR2"/>
<evidence type="ECO:0000259" key="2">
    <source>
        <dbReference type="Pfam" id="PF05872"/>
    </source>
</evidence>
<sequence length="501" mass="54899">MTTKYSRMAVPISSPVAKGETDIFIEPSMANRHGLIAGSTGTGKTVTLRVLVEQFSSMGIPVLLPDIKGDLSGMCRPGGGNKKIEERTALLGLKDFSYEGYPVRFWDLYGKEGHPVRTTISEMGPLLLSRILGLNDTQAGILSMLFRYADDQQLLLIDIADLISLITFALENTAEIKGKYGNMTPASLGAIQRAILTLEEQGGDLFFGEPSLMLEDIMEVRDGKGTINILSAAALMKAPKIYSTFLLWLLSELYDSLPEVGDMEKPKFLLFFDEAHLLFSDTPKALEEKIVQIVRLIRSKGVGVYFITQNPGDIPEDVLGQLGNRVQHALRATTPGEMRAVKTAAKSFRQNPKIDTEKVIGELGIGEALISVLDRAGVPTPVDRAFVYPPHSSLSPLPVADIQAEIRSSPLFGKYEMMINRHSAAEELTKRQIESEAQKPLPPVRTQAKPKTTTPSPTRRKNTKDVGDVVSTIAVRTATHIGTQIGKEIVRGMLGSWLKKK</sequence>
<name>Q2FLR2_METHJ</name>